<dbReference type="SUPFAM" id="SSF109604">
    <property type="entry name" value="HD-domain/PDEase-like"/>
    <property type="match status" value="1"/>
</dbReference>
<keyword evidence="11" id="KW-0378">Hydrolase</keyword>
<evidence type="ECO:0000256" key="6">
    <source>
        <dbReference type="ARBA" id="ARBA00023118"/>
    </source>
</evidence>
<reference evidence="11 12" key="1">
    <citation type="submission" date="2016-12" db="EMBL/GenBank/DDBJ databases">
        <title>Trade-off between light-utilization and light-protection in marine flavobacteria.</title>
        <authorList>
            <person name="Kumagai Y."/>
            <person name="Yoshizawa S."/>
            <person name="Kogure K."/>
            <person name="Iwasaki W."/>
        </authorList>
    </citation>
    <scope>NUCLEOTIDE SEQUENCE [LARGE SCALE GENOMIC DNA]</scope>
    <source>
        <strain evidence="11 12">ATCC 43844</strain>
    </source>
</reference>
<name>A0A2S7WFA8_9FLAO</name>
<dbReference type="InterPro" id="IPR009218">
    <property type="entry name" value="HD_phosphohydro"/>
</dbReference>
<evidence type="ECO:0000313" key="11">
    <source>
        <dbReference type="EMBL" id="PQJ76303.1"/>
    </source>
</evidence>
<evidence type="ECO:0000313" key="12">
    <source>
        <dbReference type="Proteomes" id="UP000239068"/>
    </source>
</evidence>
<dbReference type="Gene3D" id="1.10.3210.10">
    <property type="entry name" value="Hypothetical protein af1432"/>
    <property type="match status" value="1"/>
</dbReference>
<accession>A0A2S7WFA8</accession>
<dbReference type="RefSeq" id="WP_105021609.1">
    <property type="nucleotide sequence ID" value="NZ_MSCM01000002.1"/>
</dbReference>
<comment type="subcellular location">
    <subcellularLocation>
        <location evidence="1">Cell membrane</location>
    </subcellularLocation>
</comment>
<evidence type="ECO:0000256" key="7">
    <source>
        <dbReference type="ARBA" id="ARBA00023136"/>
    </source>
</evidence>
<feature type="transmembrane region" description="Helical" evidence="9">
    <location>
        <begin position="279"/>
        <end position="299"/>
    </location>
</feature>
<proteinExistence type="predicted"/>
<comment type="caution">
    <text evidence="11">The sequence shown here is derived from an EMBL/GenBank/DDBJ whole genome shotgun (WGS) entry which is preliminary data.</text>
</comment>
<keyword evidence="3 9" id="KW-0812">Transmembrane</keyword>
<evidence type="ECO:0000256" key="4">
    <source>
        <dbReference type="ARBA" id="ARBA00022741"/>
    </source>
</evidence>
<dbReference type="Proteomes" id="UP000239068">
    <property type="component" value="Unassembled WGS sequence"/>
</dbReference>
<evidence type="ECO:0000256" key="5">
    <source>
        <dbReference type="ARBA" id="ARBA00022989"/>
    </source>
</evidence>
<keyword evidence="4" id="KW-0547">Nucleotide-binding</keyword>
<dbReference type="GO" id="GO:0051607">
    <property type="term" value="P:defense response to virus"/>
    <property type="evidence" value="ECO:0007669"/>
    <property type="project" value="UniProtKB-KW"/>
</dbReference>
<dbReference type="PANTHER" id="PTHR21174:SF0">
    <property type="entry name" value="HD PHOSPHOHYDROLASE FAMILY PROTEIN-RELATED"/>
    <property type="match status" value="1"/>
</dbReference>
<dbReference type="GO" id="GO:0000166">
    <property type="term" value="F:nucleotide binding"/>
    <property type="evidence" value="ECO:0007669"/>
    <property type="project" value="UniProtKB-KW"/>
</dbReference>
<dbReference type="GO" id="GO:0005886">
    <property type="term" value="C:plasma membrane"/>
    <property type="evidence" value="ECO:0007669"/>
    <property type="project" value="UniProtKB-SubCell"/>
</dbReference>
<protein>
    <submittedName>
        <fullName evidence="11">Phosphohydrolase</fullName>
    </submittedName>
</protein>
<feature type="domain" description="Pycsar effector protein" evidence="10">
    <location>
        <begin position="231"/>
        <end position="391"/>
    </location>
</feature>
<keyword evidence="6" id="KW-0051">Antiviral defense</keyword>
<dbReference type="Pfam" id="PF18967">
    <property type="entry name" value="PycTM"/>
    <property type="match status" value="1"/>
</dbReference>
<keyword evidence="5 9" id="KW-1133">Transmembrane helix</keyword>
<feature type="transmembrane region" description="Helical" evidence="9">
    <location>
        <begin position="373"/>
        <end position="393"/>
    </location>
</feature>
<evidence type="ECO:0000259" key="10">
    <source>
        <dbReference type="Pfam" id="PF18967"/>
    </source>
</evidence>
<keyword evidence="7 9" id="KW-0472">Membrane</keyword>
<evidence type="ECO:0000256" key="8">
    <source>
        <dbReference type="SAM" id="Coils"/>
    </source>
</evidence>
<sequence length="402" mass="46382">MSLFLVDAENYVIDLLNEQLATIYVYHNLVHTQSVLEKANELAKNLKVDEISFENLQLAVWFHDTGFIKGAQNHEEESVRILTHFLTQHAIETKRIEIISNIILATKRGYKPINDLEKIIIDADCAHLGSKNFESKTALLRKEWEITENKMYSDEEWTTINLEFLTQKHRYYTNFALKNWSITKSKNIAILLKDLKKIKEENRKFNQKKEALDLKKNKSNVPERGVETMFRVALKNHMTLSNIADTKANILLSVNAIIVSLALSNLLPKLDNTSNNYLIIPTIVFVTFTVASIILSILATRPNVTRGKFTKEDVANKKVNLLFFGNFHQMKLGDFEWGITEMMQDRDYLYGSLTKDLYFLGLVLNRKYKILRITYTVFMIGIIISVLAFAIAFKIKETGTFL</sequence>
<dbReference type="GO" id="GO:0016787">
    <property type="term" value="F:hydrolase activity"/>
    <property type="evidence" value="ECO:0007669"/>
    <property type="project" value="UniProtKB-KW"/>
</dbReference>
<dbReference type="EMBL" id="MSCM01000002">
    <property type="protein sequence ID" value="PQJ76303.1"/>
    <property type="molecule type" value="Genomic_DNA"/>
</dbReference>
<dbReference type="InterPro" id="IPR043760">
    <property type="entry name" value="PycTM_dom"/>
</dbReference>
<organism evidence="11 12">
    <name type="scientific">Polaribacter glomeratus</name>
    <dbReference type="NCBI Taxonomy" id="102"/>
    <lineage>
        <taxon>Bacteria</taxon>
        <taxon>Pseudomonadati</taxon>
        <taxon>Bacteroidota</taxon>
        <taxon>Flavobacteriia</taxon>
        <taxon>Flavobacteriales</taxon>
        <taxon>Flavobacteriaceae</taxon>
    </lineage>
</organism>
<keyword evidence="8" id="KW-0175">Coiled coil</keyword>
<evidence type="ECO:0000256" key="1">
    <source>
        <dbReference type="ARBA" id="ARBA00004236"/>
    </source>
</evidence>
<feature type="coiled-coil region" evidence="8">
    <location>
        <begin position="188"/>
        <end position="218"/>
    </location>
</feature>
<dbReference type="PANTHER" id="PTHR21174">
    <property type="match status" value="1"/>
</dbReference>
<dbReference type="InterPro" id="IPR003607">
    <property type="entry name" value="HD/PDEase_dom"/>
</dbReference>
<dbReference type="OrthoDB" id="5728337at2"/>
<keyword evidence="12" id="KW-1185">Reference proteome</keyword>
<dbReference type="CDD" id="cd00077">
    <property type="entry name" value="HDc"/>
    <property type="match status" value="1"/>
</dbReference>
<evidence type="ECO:0000256" key="3">
    <source>
        <dbReference type="ARBA" id="ARBA00022692"/>
    </source>
</evidence>
<dbReference type="AlphaFoldDB" id="A0A2S7WFA8"/>
<gene>
    <name evidence="11" type="ORF">BTO16_10300</name>
</gene>
<evidence type="ECO:0000256" key="9">
    <source>
        <dbReference type="SAM" id="Phobius"/>
    </source>
</evidence>
<feature type="transmembrane region" description="Helical" evidence="9">
    <location>
        <begin position="248"/>
        <end position="267"/>
    </location>
</feature>
<evidence type="ECO:0000256" key="2">
    <source>
        <dbReference type="ARBA" id="ARBA00022475"/>
    </source>
</evidence>
<keyword evidence="2" id="KW-1003">Cell membrane</keyword>